<gene>
    <name evidence="6" type="ORF">HYY20_14085</name>
</gene>
<keyword evidence="2" id="KW-0012">Acyltransferase</keyword>
<dbReference type="Pfam" id="PF01796">
    <property type="entry name" value="OB_ChsH2_C"/>
    <property type="match status" value="1"/>
</dbReference>
<dbReference type="InterPro" id="IPR002878">
    <property type="entry name" value="ChsH2_C"/>
</dbReference>
<dbReference type="InterPro" id="IPR022002">
    <property type="entry name" value="ChsH2_Znr"/>
</dbReference>
<dbReference type="SUPFAM" id="SSF53901">
    <property type="entry name" value="Thiolase-like"/>
    <property type="match status" value="2"/>
</dbReference>
<feature type="domain" description="ChsH2 C-terminal OB-fold" evidence="3">
    <location>
        <begin position="401"/>
        <end position="453"/>
    </location>
</feature>
<dbReference type="InterPro" id="IPR013747">
    <property type="entry name" value="ACP_syn_III_C"/>
</dbReference>
<feature type="domain" description="ChsH2 rubredoxin-like zinc ribbon" evidence="5">
    <location>
        <begin position="364"/>
        <end position="387"/>
    </location>
</feature>
<keyword evidence="1" id="KW-0808">Transferase</keyword>
<dbReference type="SUPFAM" id="SSF50249">
    <property type="entry name" value="Nucleic acid-binding proteins"/>
    <property type="match status" value="1"/>
</dbReference>
<dbReference type="PANTHER" id="PTHR34069">
    <property type="entry name" value="3-OXOACYL-[ACYL-CARRIER-PROTEIN] SYNTHASE 3"/>
    <property type="match status" value="1"/>
</dbReference>
<dbReference type="InterPro" id="IPR012340">
    <property type="entry name" value="NA-bd_OB-fold"/>
</dbReference>
<protein>
    <submittedName>
        <fullName evidence="6">OB-fold domain-containing protein</fullName>
    </submittedName>
</protein>
<dbReference type="AlphaFoldDB" id="A0A932CSW6"/>
<dbReference type="Gene3D" id="3.40.47.10">
    <property type="match status" value="1"/>
</dbReference>
<dbReference type="Proteomes" id="UP000769766">
    <property type="component" value="Unassembled WGS sequence"/>
</dbReference>
<dbReference type="CDD" id="cd00827">
    <property type="entry name" value="init_cond_enzymes"/>
    <property type="match status" value="1"/>
</dbReference>
<dbReference type="InterPro" id="IPR016039">
    <property type="entry name" value="Thiolase-like"/>
</dbReference>
<dbReference type="PANTHER" id="PTHR34069:SF2">
    <property type="entry name" value="BETA-KETOACYL-[ACYL-CARRIER-PROTEIN] SYNTHASE III"/>
    <property type="match status" value="1"/>
</dbReference>
<dbReference type="GO" id="GO:0016746">
    <property type="term" value="F:acyltransferase activity"/>
    <property type="evidence" value="ECO:0007669"/>
    <property type="project" value="UniProtKB-KW"/>
</dbReference>
<evidence type="ECO:0000259" key="3">
    <source>
        <dbReference type="Pfam" id="PF01796"/>
    </source>
</evidence>
<evidence type="ECO:0000259" key="4">
    <source>
        <dbReference type="Pfam" id="PF08541"/>
    </source>
</evidence>
<organism evidence="6 7">
    <name type="scientific">Tectimicrobiota bacterium</name>
    <dbReference type="NCBI Taxonomy" id="2528274"/>
    <lineage>
        <taxon>Bacteria</taxon>
        <taxon>Pseudomonadati</taxon>
        <taxon>Nitrospinota/Tectimicrobiota group</taxon>
        <taxon>Candidatus Tectimicrobiota</taxon>
    </lineage>
</organism>
<evidence type="ECO:0000259" key="5">
    <source>
        <dbReference type="Pfam" id="PF12172"/>
    </source>
</evidence>
<reference evidence="6" key="1">
    <citation type="submission" date="2020-07" db="EMBL/GenBank/DDBJ databases">
        <title>Huge and variable diversity of episymbiotic CPR bacteria and DPANN archaea in groundwater ecosystems.</title>
        <authorList>
            <person name="He C.Y."/>
            <person name="Keren R."/>
            <person name="Whittaker M."/>
            <person name="Farag I.F."/>
            <person name="Doudna J."/>
            <person name="Cate J.H.D."/>
            <person name="Banfield J.F."/>
        </authorList>
    </citation>
    <scope>NUCLEOTIDE SEQUENCE</scope>
    <source>
        <strain evidence="6">NC_groundwater_672_Ag_B-0.1um_62_36</strain>
    </source>
</reference>
<accession>A0A932CSW6</accession>
<evidence type="ECO:0000256" key="1">
    <source>
        <dbReference type="ARBA" id="ARBA00022679"/>
    </source>
</evidence>
<evidence type="ECO:0000256" key="2">
    <source>
        <dbReference type="ARBA" id="ARBA00023315"/>
    </source>
</evidence>
<feature type="domain" description="Beta-ketoacyl-[acyl-carrier-protein] synthase III C-terminal" evidence="4">
    <location>
        <begin position="211"/>
        <end position="290"/>
    </location>
</feature>
<dbReference type="Pfam" id="PF12172">
    <property type="entry name" value="zf-ChsH2"/>
    <property type="match status" value="1"/>
</dbReference>
<name>A0A932CSW6_UNCTE</name>
<dbReference type="Pfam" id="PF08541">
    <property type="entry name" value="ACP_syn_III_C"/>
    <property type="match status" value="1"/>
</dbReference>
<sequence length="475" mass="51766">MVGITSYGAYIPLYRLARSEIAKTWGVAAQGGGERSVANFDEDSLTMAVAASLDCLQGADRRKVEGFFLATTTAPYVEKQIATTGAIALDLNRTIRTADFTNSLRAGTGALLSAIDAVKAGSRKNVLVAAADSRQAQTQGGLEQTLGDGAAALLIGDTDVAATLEASYSLSDEFTDVWRAYGDSFLRGWEERFTIDEGYNRLLPEAVSGLLKQCNLSPQQINKAVFYGSNERRHKGMIKLLGFKPEQVQDGLFSAVGDTGAALPLMMLVGALETAKAGDKILVASYGNGCDALLLSVTDRINQLRNRRGIKGYLAAKKPLPSYQKYLTWRGLVPVAPPARPDREPTSMTAVWRERAQNLGLYSSKCTSCGAQQYPIQRVCVKCHAKDTYELVRLVDQSVKIFTFTQDNLAASVDPPAVVAVVEFEGGGRGYFDMTDRDPQEVKVGMLLEFTFRKLYSDRGVHNYYWKVMPPRVSS</sequence>
<evidence type="ECO:0000313" key="6">
    <source>
        <dbReference type="EMBL" id="MBI2878002.1"/>
    </source>
</evidence>
<comment type="caution">
    <text evidence="6">The sequence shown here is derived from an EMBL/GenBank/DDBJ whole genome shotgun (WGS) entry which is preliminary data.</text>
</comment>
<proteinExistence type="predicted"/>
<dbReference type="EMBL" id="JACPRF010000428">
    <property type="protein sequence ID" value="MBI2878002.1"/>
    <property type="molecule type" value="Genomic_DNA"/>
</dbReference>
<dbReference type="GO" id="GO:0044550">
    <property type="term" value="P:secondary metabolite biosynthetic process"/>
    <property type="evidence" value="ECO:0007669"/>
    <property type="project" value="TreeGrafter"/>
</dbReference>
<evidence type="ECO:0000313" key="7">
    <source>
        <dbReference type="Proteomes" id="UP000769766"/>
    </source>
</evidence>